<keyword evidence="7 11" id="KW-0472">Membrane</keyword>
<accession>K3WWX7</accession>
<dbReference type="InterPro" id="IPR004709">
    <property type="entry name" value="NaH_exchanger"/>
</dbReference>
<evidence type="ECO:0000256" key="7">
    <source>
        <dbReference type="ARBA" id="ARBA00023136"/>
    </source>
</evidence>
<dbReference type="InterPro" id="IPR006153">
    <property type="entry name" value="Cation/H_exchanger_TM"/>
</dbReference>
<dbReference type="Gene3D" id="6.10.140.1330">
    <property type="match status" value="1"/>
</dbReference>
<dbReference type="GO" id="GO:0015385">
    <property type="term" value="F:sodium:proton antiporter activity"/>
    <property type="evidence" value="ECO:0007669"/>
    <property type="project" value="InterPro"/>
</dbReference>
<dbReference type="PANTHER" id="PTHR10110">
    <property type="entry name" value="SODIUM/HYDROGEN EXCHANGER"/>
    <property type="match status" value="1"/>
</dbReference>
<evidence type="ECO:0000256" key="8">
    <source>
        <dbReference type="ARBA" id="ARBA00023201"/>
    </source>
</evidence>
<evidence type="ECO:0000256" key="10">
    <source>
        <dbReference type="SAM" id="MobiDB-lite"/>
    </source>
</evidence>
<feature type="region of interest" description="Disordered" evidence="10">
    <location>
        <begin position="525"/>
        <end position="549"/>
    </location>
</feature>
<organism evidence="13 14">
    <name type="scientific">Globisporangium ultimum (strain ATCC 200006 / CBS 805.95 / DAOM BR144)</name>
    <name type="common">Pythium ultimum</name>
    <dbReference type="NCBI Taxonomy" id="431595"/>
    <lineage>
        <taxon>Eukaryota</taxon>
        <taxon>Sar</taxon>
        <taxon>Stramenopiles</taxon>
        <taxon>Oomycota</taxon>
        <taxon>Peronosporomycetes</taxon>
        <taxon>Pythiales</taxon>
        <taxon>Pythiaceae</taxon>
        <taxon>Globisporangium</taxon>
    </lineage>
</organism>
<feature type="transmembrane region" description="Helical" evidence="11">
    <location>
        <begin position="374"/>
        <end position="394"/>
    </location>
</feature>
<dbReference type="OMA" id="VGWHQHE"/>
<sequence>MDATSSNSEDDEKRWTGAELLACAVTQLLLVNVAYRIDRRKQAPLLSTSAWAIFLGLVCGGVLSVMSKTRVHSAGLDPQTLFFGLLPPIILEAGFNTQRKGFFSNFSAILLLAVVGTLIATFATGGILIYLGRVGVITELTSAEAFLYGSLISAIDPVATLLVFKKSEAPSLLFNLVFGESVLNDAAAIVIFTLFKRFVESGNTEVTLETASSMVLEFVSIGVGSVTLAGVICYSSAYLLKHSDPALKEHPTYEISIILLSSYASYVTADLCGWSGLLAVFFSGVFIRHYHMYNISSASSFAFKHLLSTLAFLSENFIYLYLGISVFAFRESLIWDWGFIIANLGACLLARGLNTFPLCALANFGRSTRRKIPFSHMIVIWFSGLRGAIAFALVLNVQTANPEHAAILKSATLFTVLFTTVFLGMGTSPLLSVLGLSGAAEEDEESKRIDSFVPGDLSWMAADSVSGVSKASDEHLYLLGNGHNGVMSSSNSVYLLAPTMGDSPPGSQSVHDAWVEIDEKYLKPLFGGNPRPRSDSTLSTGFQHPPPFE</sequence>
<dbReference type="EnsemblProtists" id="PYU1_T009475">
    <property type="protein sequence ID" value="PYU1_T009475"/>
    <property type="gene ID" value="PYU1_G009457"/>
</dbReference>
<keyword evidence="9" id="KW-0050">Antiport</keyword>
<dbReference type="AlphaFoldDB" id="K3WWX7"/>
<reference evidence="13" key="3">
    <citation type="submission" date="2015-02" db="UniProtKB">
        <authorList>
            <consortium name="EnsemblProtists"/>
        </authorList>
    </citation>
    <scope>IDENTIFICATION</scope>
    <source>
        <strain evidence="13">DAOM BR144</strain>
    </source>
</reference>
<feature type="transmembrane region" description="Helical" evidence="11">
    <location>
        <begin position="176"/>
        <end position="195"/>
    </location>
</feature>
<evidence type="ECO:0000256" key="11">
    <source>
        <dbReference type="SAM" id="Phobius"/>
    </source>
</evidence>
<feature type="transmembrane region" description="Helical" evidence="11">
    <location>
        <begin position="334"/>
        <end position="353"/>
    </location>
</feature>
<dbReference type="PRINTS" id="PR01084">
    <property type="entry name" value="NAHEXCHNGR"/>
</dbReference>
<feature type="domain" description="Cation/H+ exchanger transmembrane" evidence="12">
    <location>
        <begin position="47"/>
        <end position="432"/>
    </location>
</feature>
<dbReference type="GO" id="GO:0098719">
    <property type="term" value="P:sodium ion import across plasma membrane"/>
    <property type="evidence" value="ECO:0007669"/>
    <property type="project" value="TreeGrafter"/>
</dbReference>
<evidence type="ECO:0000256" key="6">
    <source>
        <dbReference type="ARBA" id="ARBA00023065"/>
    </source>
</evidence>
<dbReference type="eggNOG" id="KOG1965">
    <property type="taxonomic scope" value="Eukaryota"/>
</dbReference>
<dbReference type="PANTHER" id="PTHR10110:SF187">
    <property type="entry name" value="SODIUM_HYDROGEN EXCHANGER"/>
    <property type="match status" value="1"/>
</dbReference>
<evidence type="ECO:0000256" key="9">
    <source>
        <dbReference type="RuleBase" id="RU003722"/>
    </source>
</evidence>
<keyword evidence="14" id="KW-1185">Reference proteome</keyword>
<name>K3WWX7_GLOUD</name>
<evidence type="ECO:0000313" key="13">
    <source>
        <dbReference type="EnsemblProtists" id="PYU1_T009475"/>
    </source>
</evidence>
<dbReference type="GO" id="GO:0015386">
    <property type="term" value="F:potassium:proton antiporter activity"/>
    <property type="evidence" value="ECO:0007669"/>
    <property type="project" value="TreeGrafter"/>
</dbReference>
<keyword evidence="8 9" id="KW-0739">Sodium transport</keyword>
<dbReference type="VEuPathDB" id="FungiDB:PYU1_G009457"/>
<proteinExistence type="inferred from homology"/>
<keyword evidence="6 9" id="KW-0406">Ion transport</keyword>
<evidence type="ECO:0000256" key="5">
    <source>
        <dbReference type="ARBA" id="ARBA00023053"/>
    </source>
</evidence>
<dbReference type="InterPro" id="IPR018422">
    <property type="entry name" value="Cation/H_exchanger_CPA1"/>
</dbReference>
<evidence type="ECO:0000256" key="3">
    <source>
        <dbReference type="ARBA" id="ARBA00022692"/>
    </source>
</evidence>
<feature type="transmembrane region" description="Helical" evidence="11">
    <location>
        <begin position="305"/>
        <end position="328"/>
    </location>
</feature>
<feature type="transmembrane region" description="Helical" evidence="11">
    <location>
        <begin position="45"/>
        <end position="67"/>
    </location>
</feature>
<keyword evidence="2 9" id="KW-0813">Transport</keyword>
<evidence type="ECO:0000256" key="2">
    <source>
        <dbReference type="ARBA" id="ARBA00022448"/>
    </source>
</evidence>
<keyword evidence="4 11" id="KW-1133">Transmembrane helix</keyword>
<dbReference type="GO" id="GO:0051453">
    <property type="term" value="P:regulation of intracellular pH"/>
    <property type="evidence" value="ECO:0007669"/>
    <property type="project" value="TreeGrafter"/>
</dbReference>
<protein>
    <recommendedName>
        <fullName evidence="9">Sodium/hydrogen exchanger</fullName>
    </recommendedName>
</protein>
<dbReference type="Proteomes" id="UP000019132">
    <property type="component" value="Unassembled WGS sequence"/>
</dbReference>
<feature type="transmembrane region" description="Helical" evidence="11">
    <location>
        <begin position="274"/>
        <end position="293"/>
    </location>
</feature>
<feature type="transmembrane region" description="Helical" evidence="11">
    <location>
        <begin position="109"/>
        <end position="133"/>
    </location>
</feature>
<evidence type="ECO:0000313" key="14">
    <source>
        <dbReference type="Proteomes" id="UP000019132"/>
    </source>
</evidence>
<evidence type="ECO:0000259" key="12">
    <source>
        <dbReference type="Pfam" id="PF00999"/>
    </source>
</evidence>
<dbReference type="EMBL" id="GL376622">
    <property type="status" value="NOT_ANNOTATED_CDS"/>
    <property type="molecule type" value="Genomic_DNA"/>
</dbReference>
<keyword evidence="5" id="KW-0915">Sodium</keyword>
<dbReference type="NCBIfam" id="TIGR00840">
    <property type="entry name" value="b_cpa1"/>
    <property type="match status" value="1"/>
</dbReference>
<dbReference type="Pfam" id="PF00999">
    <property type="entry name" value="Na_H_Exchanger"/>
    <property type="match status" value="1"/>
</dbReference>
<evidence type="ECO:0000256" key="4">
    <source>
        <dbReference type="ARBA" id="ARBA00022989"/>
    </source>
</evidence>
<dbReference type="GO" id="GO:0005886">
    <property type="term" value="C:plasma membrane"/>
    <property type="evidence" value="ECO:0007669"/>
    <property type="project" value="TreeGrafter"/>
</dbReference>
<comment type="similarity">
    <text evidence="9">Belongs to the monovalent cation:proton antiporter 1 (CPA1) transporter (TC 2.A.36) family.</text>
</comment>
<comment type="subcellular location">
    <subcellularLocation>
        <location evidence="1">Membrane</location>
        <topology evidence="1">Multi-pass membrane protein</topology>
    </subcellularLocation>
</comment>
<dbReference type="HOGENOM" id="CLU_005912_11_3_1"/>
<keyword evidence="3 9" id="KW-0812">Transmembrane</keyword>
<evidence type="ECO:0000256" key="1">
    <source>
        <dbReference type="ARBA" id="ARBA00004141"/>
    </source>
</evidence>
<feature type="transmembrane region" description="Helical" evidence="11">
    <location>
        <begin position="215"/>
        <end position="240"/>
    </location>
</feature>
<feature type="transmembrane region" description="Helical" evidence="11">
    <location>
        <begin position="15"/>
        <end position="33"/>
    </location>
</feature>
<reference evidence="14" key="1">
    <citation type="journal article" date="2010" name="Genome Biol.">
        <title>Genome sequence of the necrotrophic plant pathogen Pythium ultimum reveals original pathogenicity mechanisms and effector repertoire.</title>
        <authorList>
            <person name="Levesque C.A."/>
            <person name="Brouwer H."/>
            <person name="Cano L."/>
            <person name="Hamilton J.P."/>
            <person name="Holt C."/>
            <person name="Huitema E."/>
            <person name="Raffaele S."/>
            <person name="Robideau G.P."/>
            <person name="Thines M."/>
            <person name="Win J."/>
            <person name="Zerillo M.M."/>
            <person name="Beakes G.W."/>
            <person name="Boore J.L."/>
            <person name="Busam D."/>
            <person name="Dumas B."/>
            <person name="Ferriera S."/>
            <person name="Fuerstenberg S.I."/>
            <person name="Gachon C.M."/>
            <person name="Gaulin E."/>
            <person name="Govers F."/>
            <person name="Grenville-Briggs L."/>
            <person name="Horner N."/>
            <person name="Hostetler J."/>
            <person name="Jiang R.H."/>
            <person name="Johnson J."/>
            <person name="Krajaejun T."/>
            <person name="Lin H."/>
            <person name="Meijer H.J."/>
            <person name="Moore B."/>
            <person name="Morris P."/>
            <person name="Phuntmart V."/>
            <person name="Puiu D."/>
            <person name="Shetty J."/>
            <person name="Stajich J.E."/>
            <person name="Tripathy S."/>
            <person name="Wawra S."/>
            <person name="van West P."/>
            <person name="Whitty B.R."/>
            <person name="Coutinho P.M."/>
            <person name="Henrissat B."/>
            <person name="Martin F."/>
            <person name="Thomas P.D."/>
            <person name="Tyler B.M."/>
            <person name="De Vries R.P."/>
            <person name="Kamoun S."/>
            <person name="Yandell M."/>
            <person name="Tisserat N."/>
            <person name="Buell C.R."/>
        </authorList>
    </citation>
    <scope>NUCLEOTIDE SEQUENCE</scope>
    <source>
        <strain evidence="14">DAOM:BR144</strain>
    </source>
</reference>
<dbReference type="InParanoid" id="K3WWX7"/>
<reference evidence="14" key="2">
    <citation type="submission" date="2010-04" db="EMBL/GenBank/DDBJ databases">
        <authorList>
            <person name="Buell R."/>
            <person name="Hamilton J."/>
            <person name="Hostetler J."/>
        </authorList>
    </citation>
    <scope>NUCLEOTIDE SEQUENCE [LARGE SCALE GENOMIC DNA]</scope>
    <source>
        <strain evidence="14">DAOM:BR144</strain>
    </source>
</reference>
<feature type="transmembrane region" description="Helical" evidence="11">
    <location>
        <begin position="145"/>
        <end position="164"/>
    </location>
</feature>